<name>A0AAW1LXV9_POPJA</name>
<sequence length="218" mass="25283">MNHTLHNIKAIVNRVTTTQFELNEPQKPQKIYYLKKKVERSSSKKSKEPLKHRRNESDNVFNLNTSYIEIVRDHFDEGTTESEIMTDLRDKLASVTYRVRELEDQLDLYKNKIEYYQKNCANQKNTIEILKKSISEIGGGNRCIVLHAQTQTDSYTNTKESQTVELRCHLKPSKQNIPINTARDHGETMKKVANVIGRDNLDSTVVKNDAVLETMEKQ</sequence>
<organism evidence="2 3">
    <name type="scientific">Popillia japonica</name>
    <name type="common">Japanese beetle</name>
    <dbReference type="NCBI Taxonomy" id="7064"/>
    <lineage>
        <taxon>Eukaryota</taxon>
        <taxon>Metazoa</taxon>
        <taxon>Ecdysozoa</taxon>
        <taxon>Arthropoda</taxon>
        <taxon>Hexapoda</taxon>
        <taxon>Insecta</taxon>
        <taxon>Pterygota</taxon>
        <taxon>Neoptera</taxon>
        <taxon>Endopterygota</taxon>
        <taxon>Coleoptera</taxon>
        <taxon>Polyphaga</taxon>
        <taxon>Scarabaeiformia</taxon>
        <taxon>Scarabaeidae</taxon>
        <taxon>Rutelinae</taxon>
        <taxon>Popillia</taxon>
    </lineage>
</organism>
<keyword evidence="1" id="KW-0175">Coiled coil</keyword>
<proteinExistence type="predicted"/>
<protein>
    <submittedName>
        <fullName evidence="2">Uncharacterized protein</fullName>
    </submittedName>
</protein>
<comment type="caution">
    <text evidence="2">The sequence shown here is derived from an EMBL/GenBank/DDBJ whole genome shotgun (WGS) entry which is preliminary data.</text>
</comment>
<dbReference type="EMBL" id="JASPKY010000083">
    <property type="protein sequence ID" value="KAK9738736.1"/>
    <property type="molecule type" value="Genomic_DNA"/>
</dbReference>
<dbReference type="Proteomes" id="UP001458880">
    <property type="component" value="Unassembled WGS sequence"/>
</dbReference>
<evidence type="ECO:0000313" key="2">
    <source>
        <dbReference type="EMBL" id="KAK9738736.1"/>
    </source>
</evidence>
<gene>
    <name evidence="2" type="ORF">QE152_g9614</name>
</gene>
<feature type="coiled-coil region" evidence="1">
    <location>
        <begin position="85"/>
        <end position="126"/>
    </location>
</feature>
<evidence type="ECO:0000256" key="1">
    <source>
        <dbReference type="SAM" id="Coils"/>
    </source>
</evidence>
<accession>A0AAW1LXV9</accession>
<evidence type="ECO:0000313" key="3">
    <source>
        <dbReference type="Proteomes" id="UP001458880"/>
    </source>
</evidence>
<keyword evidence="3" id="KW-1185">Reference proteome</keyword>
<reference evidence="2 3" key="1">
    <citation type="journal article" date="2024" name="BMC Genomics">
        <title>De novo assembly and annotation of Popillia japonica's genome with initial clues to its potential as an invasive pest.</title>
        <authorList>
            <person name="Cucini C."/>
            <person name="Boschi S."/>
            <person name="Funari R."/>
            <person name="Cardaioli E."/>
            <person name="Iannotti N."/>
            <person name="Marturano G."/>
            <person name="Paoli F."/>
            <person name="Bruttini M."/>
            <person name="Carapelli A."/>
            <person name="Frati F."/>
            <person name="Nardi F."/>
        </authorList>
    </citation>
    <scope>NUCLEOTIDE SEQUENCE [LARGE SCALE GENOMIC DNA]</scope>
    <source>
        <strain evidence="2">DMR45628</strain>
    </source>
</reference>
<dbReference type="AlphaFoldDB" id="A0AAW1LXV9"/>